<keyword evidence="1" id="KW-0326">Glycosidase</keyword>
<keyword evidence="2" id="KW-1185">Reference proteome</keyword>
<dbReference type="AlphaFoldDB" id="A0A090RQT8"/>
<evidence type="ECO:0000313" key="1">
    <source>
        <dbReference type="EMBL" id="GAL16564.1"/>
    </source>
</evidence>
<accession>A0A090RQT8</accession>
<reference evidence="1 2" key="1">
    <citation type="submission" date="2014-09" db="EMBL/GenBank/DDBJ databases">
        <title>Vibrio maritimus JCM 19235. (C45) whole genome shotgun sequence.</title>
        <authorList>
            <person name="Sawabe T."/>
            <person name="Meirelles P."/>
            <person name="Nakanishi M."/>
            <person name="Sayaka M."/>
            <person name="Hattori M."/>
            <person name="Ohkuma M."/>
        </authorList>
    </citation>
    <scope>NUCLEOTIDE SEQUENCE [LARGE SCALE GENOMIC DNA]</scope>
    <source>
        <strain evidence="2">JCM19235</strain>
    </source>
</reference>
<dbReference type="EC" id="3.2.1.14" evidence="1"/>
<organism evidence="1 2">
    <name type="scientific">Vibrio maritimus</name>
    <dbReference type="NCBI Taxonomy" id="990268"/>
    <lineage>
        <taxon>Bacteria</taxon>
        <taxon>Pseudomonadati</taxon>
        <taxon>Pseudomonadota</taxon>
        <taxon>Gammaproteobacteria</taxon>
        <taxon>Vibrionales</taxon>
        <taxon>Vibrionaceae</taxon>
        <taxon>Vibrio</taxon>
    </lineage>
</organism>
<keyword evidence="1" id="KW-0378">Hydrolase</keyword>
<evidence type="ECO:0000313" key="2">
    <source>
        <dbReference type="Proteomes" id="UP000029228"/>
    </source>
</evidence>
<proteinExistence type="predicted"/>
<comment type="caution">
    <text evidence="1">The sequence shown here is derived from an EMBL/GenBank/DDBJ whole genome shotgun (WGS) entry which is preliminary data.</text>
</comment>
<name>A0A090RQT8_9VIBR</name>
<gene>
    <name evidence="1" type="ORF">JCM19235_5113</name>
</gene>
<dbReference type="EMBL" id="BBMR01000001">
    <property type="protein sequence ID" value="GAL16564.1"/>
    <property type="molecule type" value="Genomic_DNA"/>
</dbReference>
<dbReference type="GO" id="GO:0008843">
    <property type="term" value="F:endochitinase activity"/>
    <property type="evidence" value="ECO:0007669"/>
    <property type="project" value="UniProtKB-EC"/>
</dbReference>
<dbReference type="STRING" id="990268.JCM19235_5113"/>
<sequence length="84" mass="9232">MEVPATVDGSKQVWERADCKVYEGQKAGKFIWDGSDTTGTVEAVVGGDAVLFKPLVAKTSVRSTTLWGALMWIQKRSVRRSMVL</sequence>
<dbReference type="Proteomes" id="UP000029228">
    <property type="component" value="Unassembled WGS sequence"/>
</dbReference>
<protein>
    <submittedName>
        <fullName evidence="1">Chitinase</fullName>
        <ecNumber evidence="1">3.2.1.14</ecNumber>
    </submittedName>
</protein>